<evidence type="ECO:0000313" key="7">
    <source>
        <dbReference type="Proteomes" id="UP000247823"/>
    </source>
</evidence>
<organism evidence="3 5">
    <name type="scientific">Serratia marcescens</name>
    <dbReference type="NCBI Taxonomy" id="615"/>
    <lineage>
        <taxon>Bacteria</taxon>
        <taxon>Pseudomonadati</taxon>
        <taxon>Pseudomonadota</taxon>
        <taxon>Gammaproteobacteria</taxon>
        <taxon>Enterobacterales</taxon>
        <taxon>Yersiniaceae</taxon>
        <taxon>Serratia</taxon>
    </lineage>
</organism>
<protein>
    <submittedName>
        <fullName evidence="3">Uncharacterized protein</fullName>
    </submittedName>
</protein>
<keyword evidence="7" id="KW-1185">Reference proteome</keyword>
<reference evidence="5" key="1">
    <citation type="submission" date="2016-04" db="EMBL/GenBank/DDBJ databases">
        <authorList>
            <person name="Osei Sekyere J."/>
            <person name="Sivertsen A."/>
            <person name="Pedersen A.T."/>
            <person name="Sundsfjord A."/>
        </authorList>
    </citation>
    <scope>NUCLEOTIDE SEQUENCE [LARGE SCALE GENOMIC DNA]</scope>
    <source>
        <strain evidence="5">945174350</strain>
    </source>
</reference>
<dbReference type="EMBL" id="CP029449">
    <property type="protein sequence ID" value="AWL69892.1"/>
    <property type="molecule type" value="Genomic_DNA"/>
</dbReference>
<dbReference type="OrthoDB" id="6629669at2"/>
<sequence>MNSAKSSLTRKLTKYIGLGASHALEAIVTGVCAIAAFMSLFLLDGAVMKVAGFVGFFVAGYLITLAIAWLRGER</sequence>
<evidence type="ECO:0000256" key="1">
    <source>
        <dbReference type="SAM" id="Phobius"/>
    </source>
</evidence>
<dbReference type="Proteomes" id="UP000247823">
    <property type="component" value="Unassembled WGS sequence"/>
</dbReference>
<proteinExistence type="predicted"/>
<evidence type="ECO:0000313" key="2">
    <source>
        <dbReference type="EMBL" id="AWL69892.1"/>
    </source>
</evidence>
<dbReference type="EMBL" id="LJEX02000114">
    <property type="protein sequence ID" value="OCO82096.1"/>
    <property type="molecule type" value="Genomic_DNA"/>
</dbReference>
<keyword evidence="1" id="KW-1133">Transmembrane helix</keyword>
<dbReference type="EMBL" id="QJQB01000519">
    <property type="protein sequence ID" value="PYA58215.1"/>
    <property type="molecule type" value="Genomic_DNA"/>
</dbReference>
<reference evidence="2 6" key="3">
    <citation type="submission" date="2018-05" db="EMBL/GenBank/DDBJ databases">
        <title>Klebsiella quasipneumonaiae provides a window into carbapenemase gene transfer, plasmid rearrangements and nosocomial acquisition from the hospital environment.</title>
        <authorList>
            <person name="Mathers A.J."/>
            <person name="Vegesana K."/>
            <person name="Stoesser N."/>
            <person name="Crook D."/>
            <person name="Vaughan A."/>
            <person name="Barry K."/>
            <person name="Parikh H."/>
            <person name="Sebra R."/>
            <person name="Kotay S."/>
            <person name="Walker A.S."/>
            <person name="Sheppard A.E."/>
        </authorList>
    </citation>
    <scope>NUCLEOTIDE SEQUENCE [LARGE SCALE GENOMIC DNA]</scope>
    <source>
        <strain evidence="2 6">CAV1761</strain>
    </source>
</reference>
<evidence type="ECO:0000313" key="5">
    <source>
        <dbReference type="Proteomes" id="UP000050489"/>
    </source>
</evidence>
<gene>
    <name evidence="3" type="ORF">AN695_0203680</name>
    <name evidence="2" type="ORF">DKC05_20685</name>
    <name evidence="4" type="ORF">DMW51_22880</name>
</gene>
<feature type="transmembrane region" description="Helical" evidence="1">
    <location>
        <begin position="50"/>
        <end position="70"/>
    </location>
</feature>
<reference evidence="4 7" key="4">
    <citation type="submission" date="2018-06" db="EMBL/GenBank/DDBJ databases">
        <title>Serratia marcescens genome sequencing and assembly.</title>
        <authorList>
            <person name="Martins R.C.R."/>
            <person name="Perdigao-Neto L.V."/>
            <person name="Costa S.F."/>
            <person name="Levin A.S.S."/>
        </authorList>
    </citation>
    <scope>NUCLEOTIDE SEQUENCE [LARGE SCALE GENOMIC DNA]</scope>
    <source>
        <strain evidence="4 7">1283</strain>
    </source>
</reference>
<reference evidence="3" key="2">
    <citation type="journal article" date="2017" name="PLoS ONE">
        <title>Genomic and phenotypic characterisation of fluoroquinolone resistance mechanisms in Enterobacteriaceae in Durban, South Africa.</title>
        <authorList>
            <person name="Osei Sekyere J."/>
            <person name="Amoako D.G."/>
        </authorList>
    </citation>
    <scope>NUCLEOTIDE SEQUENCE</scope>
    <source>
        <strain evidence="3">945174350</strain>
    </source>
</reference>
<name>A0A1S6LRM2_SERMA</name>
<feature type="transmembrane region" description="Helical" evidence="1">
    <location>
        <begin position="12"/>
        <end position="38"/>
    </location>
</feature>
<dbReference type="RefSeq" id="WP_055317294.1">
    <property type="nucleotide sequence ID" value="NZ_CABHIE010000005.1"/>
</dbReference>
<keyword evidence="1" id="KW-0472">Membrane</keyword>
<reference evidence="7" key="5">
    <citation type="submission" date="2018-06" db="EMBL/GenBank/DDBJ databases">
        <title>Serratia marcescens genome sequencing and assembly.</title>
        <authorList>
            <person name="Martins R.C."/>
            <person name="Perdigao-Neto L.V."/>
            <person name="Costa S.F."/>
            <person name="Levin A.S.S."/>
        </authorList>
    </citation>
    <scope>NUCLEOTIDE SEQUENCE [LARGE SCALE GENOMIC DNA]</scope>
    <source>
        <strain evidence="7">1283</strain>
    </source>
</reference>
<evidence type="ECO:0000313" key="4">
    <source>
        <dbReference type="EMBL" id="PYA58215.1"/>
    </source>
</evidence>
<keyword evidence="1" id="KW-0812">Transmembrane</keyword>
<evidence type="ECO:0000313" key="3">
    <source>
        <dbReference type="EMBL" id="OCO82096.1"/>
    </source>
</evidence>
<dbReference type="Proteomes" id="UP000245399">
    <property type="component" value="Chromosome"/>
</dbReference>
<evidence type="ECO:0000313" key="6">
    <source>
        <dbReference type="Proteomes" id="UP000245399"/>
    </source>
</evidence>
<accession>A0A1S6LRM2</accession>
<dbReference type="Proteomes" id="UP000050489">
    <property type="component" value="Unassembled WGS sequence"/>
</dbReference>
<reference evidence="4" key="6">
    <citation type="submission" date="2018-06" db="EMBL/GenBank/DDBJ databases">
        <authorList>
            <person name="Martins R.C."/>
            <person name="Perdigao-Neto L.V."/>
            <person name="Costa S.F."/>
            <person name="Levin A.S.S."/>
        </authorList>
    </citation>
    <scope>NUCLEOTIDE SEQUENCE</scope>
    <source>
        <strain evidence="4">1283</strain>
    </source>
</reference>
<dbReference type="AlphaFoldDB" id="A0A1S6LRM2"/>